<dbReference type="VEuPathDB" id="PlasmoDB:PVSEL_1001610"/>
<sequence length="287" mass="33901">MGMQRLNYSVFFLSSICLDKFSQMKDSDISTSSEDNLNFYFMQKQNKICNVNLFDSRFEDDKKNKKMEENNFYQDIKYDILRIERNINMEVKKRIEENKNIQQLIERSANDMINNVLNKITTKIENISLDLDKIIKKCDELEKVVGQIKVDLPTKIQTELISLKRDISDFHIVINKYVHNKKKRDNILFGKIENIDAYINSKIQSEISFKHEDLLILKNESEKLLNYDLDEDINFKNLFIDEIEEIKDALNLTIKEREKSDDDIIQAMNKYTSVLQKALQSVIAKNS</sequence>
<evidence type="ECO:0000313" key="7">
    <source>
        <dbReference type="EMBL" id="CAD2106619.1"/>
    </source>
</evidence>
<reference evidence="7 8" key="1">
    <citation type="submission" date="2020-08" db="EMBL/GenBank/DDBJ databases">
        <authorList>
            <person name="Ramaprasad A."/>
        </authorList>
    </citation>
    <scope>NUCLEOTIDE SEQUENCE [LARGE SCALE GENOMIC DNA]</scope>
</reference>
<dbReference type="PRINTS" id="PR01799">
    <property type="entry name" value="SFASSEMBLIN"/>
</dbReference>
<keyword evidence="6" id="KW-0206">Cytoskeleton</keyword>
<organism evidence="7 8">
    <name type="scientific">Plasmodium vinckei</name>
    <dbReference type="NCBI Taxonomy" id="5860"/>
    <lineage>
        <taxon>Eukaryota</taxon>
        <taxon>Sar</taxon>
        <taxon>Alveolata</taxon>
        <taxon>Apicomplexa</taxon>
        <taxon>Aconoidasida</taxon>
        <taxon>Haemosporida</taxon>
        <taxon>Plasmodiidae</taxon>
        <taxon>Plasmodium</taxon>
        <taxon>Plasmodium (Vinckeia)</taxon>
    </lineage>
</organism>
<name>A0A6V7T4J5_PLAVN</name>
<evidence type="ECO:0000256" key="1">
    <source>
        <dbReference type="ARBA" id="ARBA00004245"/>
    </source>
</evidence>
<evidence type="ECO:0000256" key="5">
    <source>
        <dbReference type="ARBA" id="ARBA00023054"/>
    </source>
</evidence>
<dbReference type="PANTHER" id="PTHR40412">
    <property type="entry name" value="SF-ASSEMBLIN"/>
    <property type="match status" value="1"/>
</dbReference>
<dbReference type="GO" id="GO:0005874">
    <property type="term" value="C:microtubule"/>
    <property type="evidence" value="ECO:0007669"/>
    <property type="project" value="UniProtKB-KW"/>
</dbReference>
<dbReference type="VEuPathDB" id="PlasmoDB:PVBDA_1001730"/>
<dbReference type="VEuPathDB" id="PlasmoDB:PVPCR_1001670"/>
<comment type="subcellular location">
    <subcellularLocation>
        <location evidence="1">Cytoplasm</location>
        <location evidence="1">Cytoskeleton</location>
    </subcellularLocation>
</comment>
<keyword evidence="4" id="KW-0493">Microtubule</keyword>
<dbReference type="AlphaFoldDB" id="A0A6V7T4J5"/>
<dbReference type="VEuPathDB" id="PlasmoDB:PVVCY_1001680"/>
<dbReference type="VEuPathDB" id="PlasmoDB:PVLDE_1001840"/>
<evidence type="ECO:0000256" key="4">
    <source>
        <dbReference type="ARBA" id="ARBA00022701"/>
    </source>
</evidence>
<dbReference type="GO" id="GO:0005200">
    <property type="term" value="F:structural constituent of cytoskeleton"/>
    <property type="evidence" value="ECO:0007669"/>
    <property type="project" value="InterPro"/>
</dbReference>
<comment type="similarity">
    <text evidence="2">Belongs to the SF-assemblin family.</text>
</comment>
<keyword evidence="3" id="KW-0963">Cytoplasm</keyword>
<dbReference type="Pfam" id="PF06705">
    <property type="entry name" value="SF-assemblin"/>
    <property type="match status" value="1"/>
</dbReference>
<evidence type="ECO:0000256" key="6">
    <source>
        <dbReference type="ARBA" id="ARBA00023212"/>
    </source>
</evidence>
<accession>A0A6V7T4J5</accession>
<keyword evidence="5" id="KW-0175">Coiled coil</keyword>
<evidence type="ECO:0000256" key="3">
    <source>
        <dbReference type="ARBA" id="ARBA00022490"/>
    </source>
</evidence>
<protein>
    <submittedName>
        <fullName evidence="7">SF-assemblin, putative</fullName>
    </submittedName>
</protein>
<gene>
    <name evidence="7" type="ORF">PVSEL_1001610</name>
</gene>
<dbReference type="InterPro" id="IPR008374">
    <property type="entry name" value="SF_assemblin/giardin_b"/>
</dbReference>
<proteinExistence type="inferred from homology"/>
<evidence type="ECO:0000313" key="8">
    <source>
        <dbReference type="Proteomes" id="UP000515697"/>
    </source>
</evidence>
<dbReference type="Proteomes" id="UP000515697">
    <property type="component" value="Chromosome PVSEL_10"/>
</dbReference>
<dbReference type="EMBL" id="LR865431">
    <property type="protein sequence ID" value="CAD2106619.1"/>
    <property type="molecule type" value="Genomic_DNA"/>
</dbReference>
<evidence type="ECO:0000256" key="2">
    <source>
        <dbReference type="ARBA" id="ARBA00005678"/>
    </source>
</evidence>
<dbReference type="PANTHER" id="PTHR40412:SF1">
    <property type="entry name" value="SF-ASSEMBLIN"/>
    <property type="match status" value="1"/>
</dbReference>